<dbReference type="InterPro" id="IPR039537">
    <property type="entry name" value="Retrotran_Ty1/copia-like"/>
</dbReference>
<feature type="domain" description="Retroviral polymerase SH3-like" evidence="11">
    <location>
        <begin position="42"/>
        <end position="97"/>
    </location>
</feature>
<keyword evidence="2" id="KW-0479">Metal-binding</keyword>
<feature type="region of interest" description="Disordered" evidence="10">
    <location>
        <begin position="112"/>
        <end position="149"/>
    </location>
</feature>
<keyword evidence="4" id="KW-0378">Hydrolase</keyword>
<dbReference type="STRING" id="471704.A0A151J634"/>
<dbReference type="InterPro" id="IPR057670">
    <property type="entry name" value="SH3_retrovirus"/>
</dbReference>
<evidence type="ECO:0000313" key="13">
    <source>
        <dbReference type="Proteomes" id="UP000078492"/>
    </source>
</evidence>
<feature type="non-terminal residue" evidence="12">
    <location>
        <position position="1"/>
    </location>
</feature>
<evidence type="ECO:0000259" key="11">
    <source>
        <dbReference type="Pfam" id="PF25597"/>
    </source>
</evidence>
<evidence type="ECO:0000256" key="6">
    <source>
        <dbReference type="ARBA" id="ARBA00022908"/>
    </source>
</evidence>
<evidence type="ECO:0000256" key="7">
    <source>
        <dbReference type="ARBA" id="ARBA00022918"/>
    </source>
</evidence>
<name>A0A151J634_9HYME</name>
<evidence type="ECO:0000256" key="3">
    <source>
        <dbReference type="ARBA" id="ARBA00022759"/>
    </source>
</evidence>
<evidence type="ECO:0000256" key="9">
    <source>
        <dbReference type="ARBA" id="ARBA00023172"/>
    </source>
</evidence>
<sequence length="149" mass="17424">EAVLTAAQILNRVTTVKSRDKTPFELWHGKKPDISNIHVFGSICYSQVPKALRQKLDKKAVQRIFVAYKGESNNYKLFDPETRKFTHATNVKFDDEVRDFEFGTITVGENIDNRKDNYNEEADEDCEDKEDKKNEEYANKKEEDEIDER</sequence>
<keyword evidence="3" id="KW-0255">Endonuclease</keyword>
<keyword evidence="8" id="KW-0548">Nucleotidyltransferase</keyword>
<accession>A0A151J634</accession>
<keyword evidence="9" id="KW-0233">DNA recombination</keyword>
<reference evidence="12 13" key="1">
    <citation type="submission" date="2015-09" db="EMBL/GenBank/DDBJ databases">
        <title>Trachymyrmex cornetzi WGS genome.</title>
        <authorList>
            <person name="Nygaard S."/>
            <person name="Hu H."/>
            <person name="Boomsma J."/>
            <person name="Zhang G."/>
        </authorList>
    </citation>
    <scope>NUCLEOTIDE SEQUENCE [LARGE SCALE GENOMIC DNA]</scope>
    <source>
        <strain evidence="12">Tcor2-1</strain>
        <tissue evidence="12">Whole body</tissue>
    </source>
</reference>
<evidence type="ECO:0000313" key="12">
    <source>
        <dbReference type="EMBL" id="KYN18668.1"/>
    </source>
</evidence>
<keyword evidence="8" id="KW-0239">DNA-directed DNA polymerase</keyword>
<dbReference type="GO" id="GO:0046872">
    <property type="term" value="F:metal ion binding"/>
    <property type="evidence" value="ECO:0007669"/>
    <property type="project" value="UniProtKB-KW"/>
</dbReference>
<keyword evidence="8" id="KW-0808">Transferase</keyword>
<evidence type="ECO:0000256" key="1">
    <source>
        <dbReference type="ARBA" id="ARBA00022722"/>
    </source>
</evidence>
<proteinExistence type="predicted"/>
<feature type="compositionally biased region" description="Acidic residues" evidence="10">
    <location>
        <begin position="119"/>
        <end position="128"/>
    </location>
</feature>
<dbReference type="AlphaFoldDB" id="A0A151J634"/>
<dbReference type="EMBL" id="KQ979892">
    <property type="protein sequence ID" value="KYN18668.1"/>
    <property type="molecule type" value="Genomic_DNA"/>
</dbReference>
<dbReference type="GO" id="GO:0003964">
    <property type="term" value="F:RNA-directed DNA polymerase activity"/>
    <property type="evidence" value="ECO:0007669"/>
    <property type="project" value="UniProtKB-KW"/>
</dbReference>
<protein>
    <submittedName>
        <fullName evidence="12">Copia protein</fullName>
    </submittedName>
</protein>
<organism evidence="12 13">
    <name type="scientific">Trachymyrmex cornetzi</name>
    <dbReference type="NCBI Taxonomy" id="471704"/>
    <lineage>
        <taxon>Eukaryota</taxon>
        <taxon>Metazoa</taxon>
        <taxon>Ecdysozoa</taxon>
        <taxon>Arthropoda</taxon>
        <taxon>Hexapoda</taxon>
        <taxon>Insecta</taxon>
        <taxon>Pterygota</taxon>
        <taxon>Neoptera</taxon>
        <taxon>Endopterygota</taxon>
        <taxon>Hymenoptera</taxon>
        <taxon>Apocrita</taxon>
        <taxon>Aculeata</taxon>
        <taxon>Formicoidea</taxon>
        <taxon>Formicidae</taxon>
        <taxon>Myrmicinae</taxon>
        <taxon>Trachymyrmex</taxon>
    </lineage>
</organism>
<dbReference type="Pfam" id="PF25597">
    <property type="entry name" value="SH3_retrovirus"/>
    <property type="match status" value="1"/>
</dbReference>
<evidence type="ECO:0000256" key="5">
    <source>
        <dbReference type="ARBA" id="ARBA00022842"/>
    </source>
</evidence>
<dbReference type="Proteomes" id="UP000078492">
    <property type="component" value="Unassembled WGS sequence"/>
</dbReference>
<keyword evidence="13" id="KW-1185">Reference proteome</keyword>
<dbReference type="PANTHER" id="PTHR42648:SF11">
    <property type="entry name" value="TRANSPOSON TY4-P GAG-POL POLYPROTEIN"/>
    <property type="match status" value="1"/>
</dbReference>
<keyword evidence="6" id="KW-0229">DNA integration</keyword>
<evidence type="ECO:0000256" key="2">
    <source>
        <dbReference type="ARBA" id="ARBA00022723"/>
    </source>
</evidence>
<dbReference type="GO" id="GO:0003887">
    <property type="term" value="F:DNA-directed DNA polymerase activity"/>
    <property type="evidence" value="ECO:0007669"/>
    <property type="project" value="UniProtKB-KW"/>
</dbReference>
<dbReference type="GO" id="GO:0006310">
    <property type="term" value="P:DNA recombination"/>
    <property type="evidence" value="ECO:0007669"/>
    <property type="project" value="UniProtKB-KW"/>
</dbReference>
<keyword evidence="5" id="KW-0460">Magnesium</keyword>
<evidence type="ECO:0000256" key="4">
    <source>
        <dbReference type="ARBA" id="ARBA00022801"/>
    </source>
</evidence>
<dbReference type="GO" id="GO:0004519">
    <property type="term" value="F:endonuclease activity"/>
    <property type="evidence" value="ECO:0007669"/>
    <property type="project" value="UniProtKB-KW"/>
</dbReference>
<keyword evidence="1" id="KW-0540">Nuclease</keyword>
<evidence type="ECO:0000256" key="8">
    <source>
        <dbReference type="ARBA" id="ARBA00022932"/>
    </source>
</evidence>
<dbReference type="GO" id="GO:0015074">
    <property type="term" value="P:DNA integration"/>
    <property type="evidence" value="ECO:0007669"/>
    <property type="project" value="UniProtKB-KW"/>
</dbReference>
<dbReference type="GO" id="GO:0016787">
    <property type="term" value="F:hydrolase activity"/>
    <property type="evidence" value="ECO:0007669"/>
    <property type="project" value="UniProtKB-KW"/>
</dbReference>
<evidence type="ECO:0000256" key="10">
    <source>
        <dbReference type="SAM" id="MobiDB-lite"/>
    </source>
</evidence>
<feature type="compositionally biased region" description="Basic and acidic residues" evidence="10">
    <location>
        <begin position="129"/>
        <end position="149"/>
    </location>
</feature>
<keyword evidence="7" id="KW-0695">RNA-directed DNA polymerase</keyword>
<gene>
    <name evidence="12" type="ORF">ALC57_09017</name>
</gene>
<dbReference type="PANTHER" id="PTHR42648">
    <property type="entry name" value="TRANSPOSASE, PUTATIVE-RELATED"/>
    <property type="match status" value="1"/>
</dbReference>